<evidence type="ECO:0000256" key="1">
    <source>
        <dbReference type="SAM" id="Phobius"/>
    </source>
</evidence>
<accession>A0AAW0R2M7</accession>
<dbReference type="AlphaFoldDB" id="A0AAW0R2M7"/>
<feature type="transmembrane region" description="Helical" evidence="1">
    <location>
        <begin position="232"/>
        <end position="253"/>
    </location>
</feature>
<organism evidence="2 3">
    <name type="scientific">Apiospora kogelbergensis</name>
    <dbReference type="NCBI Taxonomy" id="1337665"/>
    <lineage>
        <taxon>Eukaryota</taxon>
        <taxon>Fungi</taxon>
        <taxon>Dikarya</taxon>
        <taxon>Ascomycota</taxon>
        <taxon>Pezizomycotina</taxon>
        <taxon>Sordariomycetes</taxon>
        <taxon>Xylariomycetidae</taxon>
        <taxon>Amphisphaeriales</taxon>
        <taxon>Apiosporaceae</taxon>
        <taxon>Apiospora</taxon>
    </lineage>
</organism>
<keyword evidence="1" id="KW-0472">Membrane</keyword>
<keyword evidence="1" id="KW-0812">Transmembrane</keyword>
<name>A0AAW0R2M7_9PEZI</name>
<dbReference type="Proteomes" id="UP001392437">
    <property type="component" value="Unassembled WGS sequence"/>
</dbReference>
<keyword evidence="3" id="KW-1185">Reference proteome</keyword>
<sequence length="331" mass="35827">MLTMVFDPSIALLQYYVHKKTWSSVVPDFIHYISVLLELRAIAAKSDSGVKGSLHQLVVTMLWHIVYLSLTLVVPILAQEAACYAPNGDLANNETFVPCNKLGVEQAGVFSSCCALDGPLKERDTCSSSGLCINRQGQPRRGFCTDKSWKSKACVHVCMDFESGGNESGLSFMTPCNDGTATYCCGQSNTTCCGTRGAISIQLQESVCTANNPNSDIGKGGGNNIRDGGVTIGLAIALGFTFLVGVFSTLWLWKRNITLKHQLEEKAGLPLQDPTPVFEAQRLPSDQIERVAAYQTLHGSVRSSTCVISPESDVYESAQRYSELDSFAVVT</sequence>
<comment type="caution">
    <text evidence="2">The sequence shown here is derived from an EMBL/GenBank/DDBJ whole genome shotgun (WGS) entry which is preliminary data.</text>
</comment>
<evidence type="ECO:0000313" key="3">
    <source>
        <dbReference type="Proteomes" id="UP001392437"/>
    </source>
</evidence>
<dbReference type="EMBL" id="JAQQWP010000004">
    <property type="protein sequence ID" value="KAK8121471.1"/>
    <property type="molecule type" value="Genomic_DNA"/>
</dbReference>
<evidence type="ECO:0008006" key="4">
    <source>
        <dbReference type="Google" id="ProtNLM"/>
    </source>
</evidence>
<proteinExistence type="predicted"/>
<keyword evidence="1" id="KW-1133">Transmembrane helix</keyword>
<evidence type="ECO:0000313" key="2">
    <source>
        <dbReference type="EMBL" id="KAK8121471.1"/>
    </source>
</evidence>
<gene>
    <name evidence="2" type="ORF">PG999_005591</name>
</gene>
<protein>
    <recommendedName>
        <fullName evidence="4">Transmembrane protein</fullName>
    </recommendedName>
</protein>
<reference evidence="2 3" key="1">
    <citation type="submission" date="2023-01" db="EMBL/GenBank/DDBJ databases">
        <title>Analysis of 21 Apiospora genomes using comparative genomics revels a genus with tremendous synthesis potential of carbohydrate active enzymes and secondary metabolites.</title>
        <authorList>
            <person name="Sorensen T."/>
        </authorList>
    </citation>
    <scope>NUCLEOTIDE SEQUENCE [LARGE SCALE GENOMIC DNA]</scope>
    <source>
        <strain evidence="2 3">CBS 117206</strain>
    </source>
</reference>